<dbReference type="InterPro" id="IPR012337">
    <property type="entry name" value="RNaseH-like_sf"/>
</dbReference>
<accession>A0ABM0MQ07</accession>
<dbReference type="Gene3D" id="1.10.340.70">
    <property type="match status" value="1"/>
</dbReference>
<gene>
    <name evidence="4" type="primary">LOC102801682</name>
</gene>
<dbReference type="Pfam" id="PF18701">
    <property type="entry name" value="DUF5641"/>
    <property type="match status" value="1"/>
</dbReference>
<dbReference type="PROSITE" id="PS50994">
    <property type="entry name" value="INTEGRASE"/>
    <property type="match status" value="1"/>
</dbReference>
<dbReference type="GeneID" id="102801682"/>
<protein>
    <submittedName>
        <fullName evidence="4">Uncharacterized protein LOC102801682</fullName>
    </submittedName>
</protein>
<dbReference type="InterPro" id="IPR040676">
    <property type="entry name" value="DUF5641"/>
</dbReference>
<feature type="compositionally biased region" description="Polar residues" evidence="1">
    <location>
        <begin position="17"/>
        <end position="26"/>
    </location>
</feature>
<dbReference type="SUPFAM" id="SSF53098">
    <property type="entry name" value="Ribonuclease H-like"/>
    <property type="match status" value="1"/>
</dbReference>
<dbReference type="InterPro" id="IPR041588">
    <property type="entry name" value="Integrase_H2C2"/>
</dbReference>
<evidence type="ECO:0000313" key="3">
    <source>
        <dbReference type="Proteomes" id="UP000694865"/>
    </source>
</evidence>
<dbReference type="Proteomes" id="UP000694865">
    <property type="component" value="Unplaced"/>
</dbReference>
<evidence type="ECO:0000256" key="1">
    <source>
        <dbReference type="SAM" id="MobiDB-lite"/>
    </source>
</evidence>
<name>A0ABM0MQ07_SACKO</name>
<organism evidence="3 4">
    <name type="scientific">Saccoglossus kowalevskii</name>
    <name type="common">Acorn worm</name>
    <dbReference type="NCBI Taxonomy" id="10224"/>
    <lineage>
        <taxon>Eukaryota</taxon>
        <taxon>Metazoa</taxon>
        <taxon>Hemichordata</taxon>
        <taxon>Enteropneusta</taxon>
        <taxon>Harrimaniidae</taxon>
        <taxon>Saccoglossus</taxon>
    </lineage>
</organism>
<proteinExistence type="predicted"/>
<reference evidence="4" key="1">
    <citation type="submission" date="2025-08" db="UniProtKB">
        <authorList>
            <consortium name="RefSeq"/>
        </authorList>
    </citation>
    <scope>IDENTIFICATION</scope>
    <source>
        <tissue evidence="4">Testes</tissue>
    </source>
</reference>
<evidence type="ECO:0000259" key="2">
    <source>
        <dbReference type="PROSITE" id="PS50994"/>
    </source>
</evidence>
<dbReference type="PANTHER" id="PTHR47331">
    <property type="entry name" value="PHD-TYPE DOMAIN-CONTAINING PROTEIN"/>
    <property type="match status" value="1"/>
</dbReference>
<feature type="region of interest" description="Disordered" evidence="1">
    <location>
        <begin position="1"/>
        <end position="29"/>
    </location>
</feature>
<keyword evidence="3" id="KW-1185">Reference proteome</keyword>
<dbReference type="PANTHER" id="PTHR47331:SF6">
    <property type="entry name" value="DOUBLECORTIN DOMAIN-CONTAINING PROTEIN"/>
    <property type="match status" value="1"/>
</dbReference>
<dbReference type="RefSeq" id="XP_006822098.1">
    <property type="nucleotide sequence ID" value="XM_006822035.1"/>
</dbReference>
<evidence type="ECO:0000313" key="4">
    <source>
        <dbReference type="RefSeq" id="XP_006822098.1"/>
    </source>
</evidence>
<dbReference type="InterPro" id="IPR036397">
    <property type="entry name" value="RNaseH_sf"/>
</dbReference>
<dbReference type="Pfam" id="PF17921">
    <property type="entry name" value="Integrase_H2C2"/>
    <property type="match status" value="1"/>
</dbReference>
<feature type="domain" description="Integrase catalytic" evidence="2">
    <location>
        <begin position="251"/>
        <end position="439"/>
    </location>
</feature>
<dbReference type="Gene3D" id="3.30.420.10">
    <property type="entry name" value="Ribonuclease H-like superfamily/Ribonuclease H"/>
    <property type="match status" value="1"/>
</dbReference>
<dbReference type="InterPro" id="IPR001584">
    <property type="entry name" value="Integrase_cat-core"/>
</dbReference>
<sequence>MWLKGPQLLWQPDHTPETNNGQQTYDISDEDPEVRNKSCVFATDIKKRKPSPDNPSGHLGSKRFLRFSSWTSLRRAVANLILKIQSYKTNCKEVTDVRLTPKILERAENHILRTVQKDAFPKELKKLSPTDTGGNELRKDSPLYRLNTFMDEDQLLRVGGRIRRADLELSSCHPIVLPKNNHISQLIVEHVHQETQHQGRHLTLAAVRAKGYWILGLYNLVRSILHKCTTCRILRAKPLTQVMADLPADGMANTPPFTNVGMDVIGPWNIVSRRTRGGASGVKRWAVIFVCLYTTAIHIEIIDSMDTSAFINALRRFMAIRGPVKRLRCDQGTNFIGAKNELNAAIKELNQKQIQKFLTYHKCEWILNPPHASHFGGTVRRILESMHVQLGRPQFTHDTLTTLMAEVCAVVNAKPITTIPSDANDPQALSPDMILTMKPHSLPPPPGDFVQQDLYSRKQWRRTQYLADQFWIRWRKEFLQIRQTRRKWNETTLNIKEGDIVLLRDKEHCRNNWPLARIIKVYPSDDNLVRKADVMVCRDNTRRVYQRPISELVLIQRNNKMDI</sequence>